<dbReference type="EMBL" id="CM031828">
    <property type="protein sequence ID" value="KAG6716043.1"/>
    <property type="molecule type" value="Genomic_DNA"/>
</dbReference>
<feature type="signal peptide" evidence="2">
    <location>
        <begin position="1"/>
        <end position="30"/>
    </location>
</feature>
<organism evidence="3 4">
    <name type="scientific">Carya illinoinensis</name>
    <name type="common">Pecan</name>
    <dbReference type="NCBI Taxonomy" id="32201"/>
    <lineage>
        <taxon>Eukaryota</taxon>
        <taxon>Viridiplantae</taxon>
        <taxon>Streptophyta</taxon>
        <taxon>Embryophyta</taxon>
        <taxon>Tracheophyta</taxon>
        <taxon>Spermatophyta</taxon>
        <taxon>Magnoliopsida</taxon>
        <taxon>eudicotyledons</taxon>
        <taxon>Gunneridae</taxon>
        <taxon>Pentapetalae</taxon>
        <taxon>rosids</taxon>
        <taxon>fabids</taxon>
        <taxon>Fagales</taxon>
        <taxon>Juglandaceae</taxon>
        <taxon>Carya</taxon>
    </lineage>
</organism>
<feature type="region of interest" description="Disordered" evidence="1">
    <location>
        <begin position="74"/>
        <end position="97"/>
    </location>
</feature>
<evidence type="ECO:0008006" key="5">
    <source>
        <dbReference type="Google" id="ProtNLM"/>
    </source>
</evidence>
<evidence type="ECO:0000256" key="1">
    <source>
        <dbReference type="SAM" id="MobiDB-lite"/>
    </source>
</evidence>
<reference evidence="3" key="1">
    <citation type="submission" date="2021-01" db="EMBL/GenBank/DDBJ databases">
        <authorList>
            <person name="Lovell J.T."/>
            <person name="Bentley N."/>
            <person name="Bhattarai G."/>
            <person name="Jenkins J.W."/>
            <person name="Sreedasyam A."/>
            <person name="Alarcon Y."/>
            <person name="Bock C."/>
            <person name="Boston L."/>
            <person name="Carlson J."/>
            <person name="Cervantes K."/>
            <person name="Clermont K."/>
            <person name="Krom N."/>
            <person name="Kubenka K."/>
            <person name="Mamidi S."/>
            <person name="Mattison C."/>
            <person name="Monteros M."/>
            <person name="Pisani C."/>
            <person name="Plott C."/>
            <person name="Rajasekar S."/>
            <person name="Rhein H.S."/>
            <person name="Rohla C."/>
            <person name="Song M."/>
            <person name="Hilaire R.S."/>
            <person name="Shu S."/>
            <person name="Wells L."/>
            <person name="Wang X."/>
            <person name="Webber J."/>
            <person name="Heerema R.J."/>
            <person name="Klein P."/>
            <person name="Conner P."/>
            <person name="Grauke L."/>
            <person name="Grimwood J."/>
            <person name="Schmutz J."/>
            <person name="Randall J.J."/>
        </authorList>
    </citation>
    <scope>NUCLEOTIDE SEQUENCE</scope>
    <source>
        <tissue evidence="3">Leaf</tissue>
    </source>
</reference>
<name>A0A922FA03_CARIL</name>
<protein>
    <recommendedName>
        <fullName evidence="5">Clavata3/ESR (CLE) gene family member</fullName>
    </recommendedName>
</protein>
<dbReference type="AlphaFoldDB" id="A0A922FA03"/>
<evidence type="ECO:0000313" key="4">
    <source>
        <dbReference type="Proteomes" id="UP000811246"/>
    </source>
</evidence>
<evidence type="ECO:0000256" key="2">
    <source>
        <dbReference type="SAM" id="SignalP"/>
    </source>
</evidence>
<proteinExistence type="predicted"/>
<feature type="chain" id="PRO_5037733097" description="Clavata3/ESR (CLE) gene family member" evidence="2">
    <location>
        <begin position="31"/>
        <end position="97"/>
    </location>
</feature>
<gene>
    <name evidence="3" type="ORF">I3842_04G027500</name>
</gene>
<comment type="caution">
    <text evidence="3">The sequence shown here is derived from an EMBL/GenBank/DDBJ whole genome shotgun (WGS) entry which is preliminary data.</text>
</comment>
<accession>A0A922FA03</accession>
<sequence>MKGEKKMRHRITTLVYIFMLLGVSLPCVRANLQGFPRSVNMSFKIWKSSSSSSINGGIDNNNFNSRRISSHGFRLHGSHVTEDQKRVTPNGANPLHN</sequence>
<dbReference type="Proteomes" id="UP000811246">
    <property type="component" value="Chromosome 4"/>
</dbReference>
<evidence type="ECO:0000313" key="3">
    <source>
        <dbReference type="EMBL" id="KAG6716043.1"/>
    </source>
</evidence>
<keyword evidence="2" id="KW-0732">Signal</keyword>